<gene>
    <name evidence="7" type="ORF">ME9_00782</name>
</gene>
<comment type="caution">
    <text evidence="7">The sequence shown here is derived from an EMBL/GenBank/DDBJ whole genome shotgun (WGS) entry which is preliminary data.</text>
</comment>
<keyword evidence="3" id="KW-1266">Target cell cytoplasm</keyword>
<evidence type="ECO:0000256" key="4">
    <source>
        <dbReference type="ARBA" id="ARBA00023026"/>
    </source>
</evidence>
<dbReference type="Pfam" id="PF04829">
    <property type="entry name" value="PT-VENN"/>
    <property type="match status" value="1"/>
</dbReference>
<comment type="subcellular location">
    <subcellularLocation>
        <location evidence="1">Target cell</location>
        <location evidence="1">Target cell cytoplasm</location>
    </subcellularLocation>
</comment>
<feature type="domain" description="VENN motif-containing" evidence="5">
    <location>
        <begin position="71"/>
        <end position="106"/>
    </location>
</feature>
<dbReference type="RefSeq" id="WP_004859338.1">
    <property type="nucleotide sequence ID" value="NZ_JH725051.1"/>
</dbReference>
<dbReference type="InterPro" id="IPR006914">
    <property type="entry name" value="VENN_dom"/>
</dbReference>
<keyword evidence="8" id="KW-1185">Reference proteome</keyword>
<name>A0A9P2W2U7_BARTA</name>
<evidence type="ECO:0000313" key="7">
    <source>
        <dbReference type="EMBL" id="EJF95499.1"/>
    </source>
</evidence>
<evidence type="ECO:0000259" key="5">
    <source>
        <dbReference type="Pfam" id="PF04829"/>
    </source>
</evidence>
<evidence type="ECO:0000259" key="6">
    <source>
        <dbReference type="Pfam" id="PF14411"/>
    </source>
</evidence>
<accession>A0A9P2W2U7</accession>
<dbReference type="AlphaFoldDB" id="A0A9P2W2U7"/>
<proteinExistence type="predicted"/>
<evidence type="ECO:0000256" key="3">
    <source>
        <dbReference type="ARBA" id="ARBA00022913"/>
    </source>
</evidence>
<feature type="domain" description="LHH" evidence="6">
    <location>
        <begin position="340"/>
        <end position="416"/>
    </location>
</feature>
<evidence type="ECO:0008006" key="9">
    <source>
        <dbReference type="Google" id="ProtNLM"/>
    </source>
</evidence>
<dbReference type="EMBL" id="AIMD01000029">
    <property type="protein sequence ID" value="EJF95499.1"/>
    <property type="molecule type" value="Genomic_DNA"/>
</dbReference>
<protein>
    <recommendedName>
        <fullName evidence="9">Toxin CdiA</fullName>
    </recommendedName>
</protein>
<dbReference type="GO" id="GO:0090729">
    <property type="term" value="F:toxin activity"/>
    <property type="evidence" value="ECO:0007669"/>
    <property type="project" value="UniProtKB-KW"/>
</dbReference>
<evidence type="ECO:0000313" key="8">
    <source>
        <dbReference type="Proteomes" id="UP000002648"/>
    </source>
</evidence>
<feature type="non-terminal residue" evidence="7">
    <location>
        <position position="1"/>
    </location>
</feature>
<sequence length="450" mass="49087">KGAVASGACTAGAVGGAVGEATAMLQFKLWMQGIIREEVGDLNGRTPTAEEQARITAKIDAQFADFREHTIDIARAAGGVAAALAGGDVNAGADAAGNAAENNYLSSAQQAQMNKELKECPDLLCEAEVSAKWSVISGGQNISFAAGLVAGVPAELYDTVDGFMQMASHPIDTLKALKDFVTSGKVFATLGQSYVERIDHLMAEYERAGASGSFNAGVEVGKLLTEVAALFVGGAGLAKEGVKLGEKALIQFIARRDFAQFASKKNLLELAVQGDPAKLAARKELTNFASGEKKLWLNKKPIKFTDSKFGQTNKVYQRDDLFDPNKRVNWMENKKEVWGTNIERMKTGRAPMGFDGRPVELHHLKQTHEGPIAEIGSKDHNKYTSVIHANPKTHQSLIDRKKFEKWREEYWKERAQGYREEVNSNLGGIIDMKWGIMGIDFQRWGQEYGQ</sequence>
<evidence type="ECO:0000256" key="2">
    <source>
        <dbReference type="ARBA" id="ARBA00022656"/>
    </source>
</evidence>
<reference evidence="7 8" key="1">
    <citation type="submission" date="2012-03" db="EMBL/GenBank/DDBJ databases">
        <title>The Genome Sequence of Bartonella taylorii 8TBB.</title>
        <authorList>
            <consortium name="The Broad Institute Genome Sequencing Platform"/>
            <consortium name="The Broad Institute Genome Sequencing Center for Infectious Disease"/>
            <person name="Feldgarden M."/>
            <person name="Kirby J."/>
            <person name="Kosoy M."/>
            <person name="Birtles R."/>
            <person name="Probert W.S."/>
            <person name="Chiaraviglio L."/>
            <person name="Young S.K."/>
            <person name="Zeng Q."/>
            <person name="Gargeya S."/>
            <person name="Fitzgerald M."/>
            <person name="Haas B."/>
            <person name="Abouelleil A."/>
            <person name="Alvarado L."/>
            <person name="Arachchi H.M."/>
            <person name="Berlin A."/>
            <person name="Chapman S.B."/>
            <person name="Gearin G."/>
            <person name="Goldberg J."/>
            <person name="Griggs A."/>
            <person name="Gujja S."/>
            <person name="Hansen M."/>
            <person name="Heiman D."/>
            <person name="Howarth C."/>
            <person name="Larimer J."/>
            <person name="Lui A."/>
            <person name="MacDonald P.J.P."/>
            <person name="McCowen C."/>
            <person name="Montmayeur A."/>
            <person name="Murphy C."/>
            <person name="Neiman D."/>
            <person name="Pearson M."/>
            <person name="Priest M."/>
            <person name="Roberts A."/>
            <person name="Saif S."/>
            <person name="Shea T."/>
            <person name="Sisk P."/>
            <person name="Stolte C."/>
            <person name="Sykes S."/>
            <person name="Wortman J."/>
            <person name="Nusbaum C."/>
            <person name="Birren B."/>
        </authorList>
    </citation>
    <scope>NUCLEOTIDE SEQUENCE [LARGE SCALE GENOMIC DNA]</scope>
    <source>
        <strain evidence="7 8">8TBB</strain>
    </source>
</reference>
<keyword evidence="2" id="KW-0800">Toxin</keyword>
<keyword evidence="4" id="KW-0843">Virulence</keyword>
<evidence type="ECO:0000256" key="1">
    <source>
        <dbReference type="ARBA" id="ARBA00004219"/>
    </source>
</evidence>
<dbReference type="Proteomes" id="UP000002648">
    <property type="component" value="Unassembled WGS sequence"/>
</dbReference>
<dbReference type="Pfam" id="PF14411">
    <property type="entry name" value="LHH"/>
    <property type="match status" value="1"/>
</dbReference>
<dbReference type="InterPro" id="IPR026834">
    <property type="entry name" value="LHH"/>
</dbReference>
<organism evidence="7 8">
    <name type="scientific">Bartonella taylorii 8TBB</name>
    <dbReference type="NCBI Taxonomy" id="1094560"/>
    <lineage>
        <taxon>Bacteria</taxon>
        <taxon>Pseudomonadati</taxon>
        <taxon>Pseudomonadota</taxon>
        <taxon>Alphaproteobacteria</taxon>
        <taxon>Hyphomicrobiales</taxon>
        <taxon>Bartonellaceae</taxon>
        <taxon>Bartonella</taxon>
    </lineage>
</organism>